<protein>
    <submittedName>
        <fullName evidence="3">Uncharacterized protein</fullName>
    </submittedName>
</protein>
<gene>
    <name evidence="3" type="primary">WBGene00098065</name>
</gene>
<organism evidence="3 4">
    <name type="scientific">Pristionchus pacificus</name>
    <name type="common">Parasitic nematode worm</name>
    <dbReference type="NCBI Taxonomy" id="54126"/>
    <lineage>
        <taxon>Eukaryota</taxon>
        <taxon>Metazoa</taxon>
        <taxon>Ecdysozoa</taxon>
        <taxon>Nematoda</taxon>
        <taxon>Chromadorea</taxon>
        <taxon>Rhabditida</taxon>
        <taxon>Rhabditina</taxon>
        <taxon>Diplogasteromorpha</taxon>
        <taxon>Diplogasteroidea</taxon>
        <taxon>Neodiplogasteridae</taxon>
        <taxon>Pristionchus</taxon>
    </lineage>
</organism>
<dbReference type="OrthoDB" id="5867190at2759"/>
<dbReference type="PANTHER" id="PTHR38537:SF8">
    <property type="entry name" value="FILAMIN-A"/>
    <property type="match status" value="1"/>
</dbReference>
<accession>A0A2A6CD20</accession>
<dbReference type="SUPFAM" id="SSF81296">
    <property type="entry name" value="E set domains"/>
    <property type="match status" value="2"/>
</dbReference>
<keyword evidence="4" id="KW-1185">Reference proteome</keyword>
<dbReference type="GO" id="GO:0051015">
    <property type="term" value="F:actin filament binding"/>
    <property type="evidence" value="ECO:0007669"/>
    <property type="project" value="InterPro"/>
</dbReference>
<dbReference type="SMART" id="SM00557">
    <property type="entry name" value="IG_FLMN"/>
    <property type="match status" value="2"/>
</dbReference>
<evidence type="ECO:0000256" key="2">
    <source>
        <dbReference type="ARBA" id="ARBA00022737"/>
    </source>
</evidence>
<dbReference type="InterPro" id="IPR001298">
    <property type="entry name" value="Filamin/ABP280_rpt"/>
</dbReference>
<reference evidence="4" key="1">
    <citation type="journal article" date="2008" name="Nat. Genet.">
        <title>The Pristionchus pacificus genome provides a unique perspective on nematode lifestyle and parasitism.</title>
        <authorList>
            <person name="Dieterich C."/>
            <person name="Clifton S.W."/>
            <person name="Schuster L.N."/>
            <person name="Chinwalla A."/>
            <person name="Delehaunty K."/>
            <person name="Dinkelacker I."/>
            <person name="Fulton L."/>
            <person name="Fulton R."/>
            <person name="Godfrey J."/>
            <person name="Minx P."/>
            <person name="Mitreva M."/>
            <person name="Roeseler W."/>
            <person name="Tian H."/>
            <person name="Witte H."/>
            <person name="Yang S.P."/>
            <person name="Wilson R.K."/>
            <person name="Sommer R.J."/>
        </authorList>
    </citation>
    <scope>NUCLEOTIDE SEQUENCE [LARGE SCALE GENOMIC DNA]</scope>
    <source>
        <strain evidence="4">PS312</strain>
    </source>
</reference>
<dbReference type="EnsemblMetazoa" id="PPA08511.1">
    <property type="protein sequence ID" value="PPA08511.1"/>
    <property type="gene ID" value="WBGene00098065"/>
</dbReference>
<dbReference type="InterPro" id="IPR014756">
    <property type="entry name" value="Ig_E-set"/>
</dbReference>
<dbReference type="AlphaFoldDB" id="A0A2A6CD20"/>
<proteinExistence type="inferred from homology"/>
<dbReference type="Pfam" id="PF00630">
    <property type="entry name" value="Filamin"/>
    <property type="match status" value="1"/>
</dbReference>
<dbReference type="PANTHER" id="PTHR38537">
    <property type="entry name" value="JITTERBUG, ISOFORM N"/>
    <property type="match status" value="1"/>
</dbReference>
<keyword evidence="2" id="KW-0677">Repeat</keyword>
<evidence type="ECO:0000313" key="4">
    <source>
        <dbReference type="Proteomes" id="UP000005239"/>
    </source>
</evidence>
<evidence type="ECO:0000256" key="1">
    <source>
        <dbReference type="ARBA" id="ARBA00009238"/>
    </source>
</evidence>
<dbReference type="InterPro" id="IPR044801">
    <property type="entry name" value="Filamin"/>
</dbReference>
<reference evidence="3" key="2">
    <citation type="submission" date="2022-06" db="UniProtKB">
        <authorList>
            <consortium name="EnsemblMetazoa"/>
        </authorList>
    </citation>
    <scope>IDENTIFICATION</scope>
    <source>
        <strain evidence="3">PS312</strain>
    </source>
</reference>
<sequence length="502" mass="56219">MVADLQMVKGEMNSLKKRLIEAEELNEILRREKNEEIDKLALDYEKDVKEKAKEIERLKNALEEERMAKILPKFPALVIDKLCKKDSVNSLRKSIVVTKPPPTPVGKMVHVKIDVKKAGYEALDITVEDPGKDDVATTVTEVESGILQLEFEARLLGNYLVHVLYAGACVPGWNQSCGVYDASKITISGMNYNASDNTISFHVTIWRVGTPIHVKAGEFPKMTELDKTSITESYAYRCCRMGSKSTNEIMVETPSIQDVNSLSISEENERNASSIADVVDKILKKAKTEIIGELQKIIDVKQSAHGTKGKVMGTKDEEIERLNKELGRVIKEKNEEIERLKNMVDREREAKIPPKHPAKVIDKFCSKVSVNTLRKTIVVTVPPSTPIGKQVCVKVDAEEAGYDELEIMVKDEVATKTIEIEPGVLHVEFKARLVGYYKVKVLYAGEVVTDPVKRACGVYDFCGDKLYNITVDEKKDYVITIRFNGETVPGTPLYLKSGEIPK</sequence>
<name>A0A2A6CD20_PRIPA</name>
<dbReference type="Proteomes" id="UP000005239">
    <property type="component" value="Unassembled WGS sequence"/>
</dbReference>
<dbReference type="Gene3D" id="2.60.40.10">
    <property type="entry name" value="Immunoglobulins"/>
    <property type="match status" value="2"/>
</dbReference>
<comment type="similarity">
    <text evidence="1">Belongs to the filamin family.</text>
</comment>
<dbReference type="InterPro" id="IPR017868">
    <property type="entry name" value="Filamin/ABP280_repeat-like"/>
</dbReference>
<dbReference type="GO" id="GO:0030036">
    <property type="term" value="P:actin cytoskeleton organization"/>
    <property type="evidence" value="ECO:0007669"/>
    <property type="project" value="InterPro"/>
</dbReference>
<accession>A0A8R1U6N6</accession>
<dbReference type="PROSITE" id="PS50194">
    <property type="entry name" value="FILAMIN_REPEAT"/>
    <property type="match status" value="2"/>
</dbReference>
<evidence type="ECO:0000313" key="3">
    <source>
        <dbReference type="EnsemblMetazoa" id="PPA08511.1"/>
    </source>
</evidence>
<dbReference type="InterPro" id="IPR013783">
    <property type="entry name" value="Ig-like_fold"/>
</dbReference>